<feature type="transmembrane region" description="Helical" evidence="1">
    <location>
        <begin position="22"/>
        <end position="45"/>
    </location>
</feature>
<keyword evidence="1" id="KW-0472">Membrane</keyword>
<sequence length="56" mass="6352">MIIGIICLILGIDLIWWSRGNLWLLVPGILFTAVGAILIVTFIWLDKEVRKSKKNS</sequence>
<keyword evidence="1" id="KW-0812">Transmembrane</keyword>
<organism evidence="2 3">
    <name type="scientific">Bacillus bruguierae</name>
    <dbReference type="NCBI Taxonomy" id="3127667"/>
    <lineage>
        <taxon>Bacteria</taxon>
        <taxon>Bacillati</taxon>
        <taxon>Bacillota</taxon>
        <taxon>Bacilli</taxon>
        <taxon>Bacillales</taxon>
        <taxon>Bacillaceae</taxon>
        <taxon>Bacillus</taxon>
    </lineage>
</organism>
<keyword evidence="3" id="KW-1185">Reference proteome</keyword>
<keyword evidence="1" id="KW-1133">Transmembrane helix</keyword>
<dbReference type="Proteomes" id="UP001372526">
    <property type="component" value="Unassembled WGS sequence"/>
</dbReference>
<name>A0ABU8FG67_9BACI</name>
<evidence type="ECO:0000313" key="2">
    <source>
        <dbReference type="EMBL" id="MEI4801667.1"/>
    </source>
</evidence>
<comment type="caution">
    <text evidence="2">The sequence shown here is derived from an EMBL/GenBank/DDBJ whole genome shotgun (WGS) entry which is preliminary data.</text>
</comment>
<proteinExistence type="predicted"/>
<dbReference type="RefSeq" id="WP_336472320.1">
    <property type="nucleotide sequence ID" value="NZ_JBAWSX010000004.1"/>
</dbReference>
<protein>
    <submittedName>
        <fullName evidence="2">Uncharacterized protein</fullName>
    </submittedName>
</protein>
<reference evidence="2 3" key="1">
    <citation type="submission" date="2024-01" db="EMBL/GenBank/DDBJ databases">
        <title>Seven novel Bacillus-like species.</title>
        <authorList>
            <person name="Liu G."/>
        </authorList>
    </citation>
    <scope>NUCLEOTIDE SEQUENCE [LARGE SCALE GENOMIC DNA]</scope>
    <source>
        <strain evidence="2 3">FJAT-51639</strain>
    </source>
</reference>
<evidence type="ECO:0000313" key="3">
    <source>
        <dbReference type="Proteomes" id="UP001372526"/>
    </source>
</evidence>
<evidence type="ECO:0000256" key="1">
    <source>
        <dbReference type="SAM" id="Phobius"/>
    </source>
</evidence>
<gene>
    <name evidence="2" type="ORF">WAZ07_10060</name>
</gene>
<dbReference type="EMBL" id="JBAWSX010000004">
    <property type="protein sequence ID" value="MEI4801667.1"/>
    <property type="molecule type" value="Genomic_DNA"/>
</dbReference>
<accession>A0ABU8FG67</accession>